<dbReference type="EMBL" id="JAIWYP010000011">
    <property type="protein sequence ID" value="KAH3742393.1"/>
    <property type="molecule type" value="Genomic_DNA"/>
</dbReference>
<dbReference type="SUPFAM" id="SSF46458">
    <property type="entry name" value="Globin-like"/>
    <property type="match status" value="1"/>
</dbReference>
<organism evidence="1 2">
    <name type="scientific">Dreissena polymorpha</name>
    <name type="common">Zebra mussel</name>
    <name type="synonym">Mytilus polymorpha</name>
    <dbReference type="NCBI Taxonomy" id="45954"/>
    <lineage>
        <taxon>Eukaryota</taxon>
        <taxon>Metazoa</taxon>
        <taxon>Spiralia</taxon>
        <taxon>Lophotrochozoa</taxon>
        <taxon>Mollusca</taxon>
        <taxon>Bivalvia</taxon>
        <taxon>Autobranchia</taxon>
        <taxon>Heteroconchia</taxon>
        <taxon>Euheterodonta</taxon>
        <taxon>Imparidentia</taxon>
        <taxon>Neoheterodontei</taxon>
        <taxon>Myida</taxon>
        <taxon>Dreissenoidea</taxon>
        <taxon>Dreissenidae</taxon>
        <taxon>Dreissena</taxon>
    </lineage>
</organism>
<evidence type="ECO:0000313" key="2">
    <source>
        <dbReference type="Proteomes" id="UP000828390"/>
    </source>
</evidence>
<keyword evidence="2" id="KW-1185">Reference proteome</keyword>
<reference evidence="1" key="2">
    <citation type="submission" date="2020-11" db="EMBL/GenBank/DDBJ databases">
        <authorList>
            <person name="McCartney M.A."/>
            <person name="Auch B."/>
            <person name="Kono T."/>
            <person name="Mallez S."/>
            <person name="Becker A."/>
            <person name="Gohl D.M."/>
            <person name="Silverstein K.A.T."/>
            <person name="Koren S."/>
            <person name="Bechman K.B."/>
            <person name="Herman A."/>
            <person name="Abrahante J.E."/>
            <person name="Garbe J."/>
        </authorList>
    </citation>
    <scope>NUCLEOTIDE SEQUENCE</scope>
    <source>
        <strain evidence="1">Duluth1</strain>
        <tissue evidence="1">Whole animal</tissue>
    </source>
</reference>
<dbReference type="Gene3D" id="1.10.490.10">
    <property type="entry name" value="Globins"/>
    <property type="match status" value="1"/>
</dbReference>
<dbReference type="InterPro" id="IPR009050">
    <property type="entry name" value="Globin-like_sf"/>
</dbReference>
<protein>
    <submittedName>
        <fullName evidence="1">Uncharacterized protein</fullName>
    </submittedName>
</protein>
<sequence>MGCTYSLAAANEKEKLKHIWSQSHKANIVLTESDKHSIKNSSQLVSNNMPAVGANIFLRIFALNQHVKELFPFRDVLDD</sequence>
<dbReference type="InterPro" id="IPR012292">
    <property type="entry name" value="Globin/Proto"/>
</dbReference>
<dbReference type="GO" id="GO:0020037">
    <property type="term" value="F:heme binding"/>
    <property type="evidence" value="ECO:0007669"/>
    <property type="project" value="InterPro"/>
</dbReference>
<name>A0A9D4DBA1_DREPO</name>
<dbReference type="GO" id="GO:0019825">
    <property type="term" value="F:oxygen binding"/>
    <property type="evidence" value="ECO:0007669"/>
    <property type="project" value="InterPro"/>
</dbReference>
<accession>A0A9D4DBA1</accession>
<comment type="caution">
    <text evidence="1">The sequence shown here is derived from an EMBL/GenBank/DDBJ whole genome shotgun (WGS) entry which is preliminary data.</text>
</comment>
<dbReference type="AlphaFoldDB" id="A0A9D4DBA1"/>
<gene>
    <name evidence="1" type="ORF">DPMN_049135</name>
</gene>
<evidence type="ECO:0000313" key="1">
    <source>
        <dbReference type="EMBL" id="KAH3742393.1"/>
    </source>
</evidence>
<reference evidence="1" key="1">
    <citation type="journal article" date="2019" name="bioRxiv">
        <title>The Genome of the Zebra Mussel, Dreissena polymorpha: A Resource for Invasive Species Research.</title>
        <authorList>
            <person name="McCartney M.A."/>
            <person name="Auch B."/>
            <person name="Kono T."/>
            <person name="Mallez S."/>
            <person name="Zhang Y."/>
            <person name="Obille A."/>
            <person name="Becker A."/>
            <person name="Abrahante J.E."/>
            <person name="Garbe J."/>
            <person name="Badalamenti J.P."/>
            <person name="Herman A."/>
            <person name="Mangelson H."/>
            <person name="Liachko I."/>
            <person name="Sullivan S."/>
            <person name="Sone E.D."/>
            <person name="Koren S."/>
            <person name="Silverstein K.A.T."/>
            <person name="Beckman K.B."/>
            <person name="Gohl D.M."/>
        </authorList>
    </citation>
    <scope>NUCLEOTIDE SEQUENCE</scope>
    <source>
        <strain evidence="1">Duluth1</strain>
        <tissue evidence="1">Whole animal</tissue>
    </source>
</reference>
<proteinExistence type="predicted"/>
<dbReference type="Proteomes" id="UP000828390">
    <property type="component" value="Unassembled WGS sequence"/>
</dbReference>